<dbReference type="Gene3D" id="3.20.20.370">
    <property type="entry name" value="Glycoside hydrolase/deacetylase"/>
    <property type="match status" value="1"/>
</dbReference>
<dbReference type="SUPFAM" id="SSF55383">
    <property type="entry name" value="Copper amine oxidase, domain N"/>
    <property type="match status" value="1"/>
</dbReference>
<comment type="caution">
    <text evidence="3">The sequence shown here is derived from an EMBL/GenBank/DDBJ whole genome shotgun (WGS) entry which is preliminary data.</text>
</comment>
<evidence type="ECO:0000256" key="1">
    <source>
        <dbReference type="SAM" id="MobiDB-lite"/>
    </source>
</evidence>
<dbReference type="GO" id="GO:0016810">
    <property type="term" value="F:hydrolase activity, acting on carbon-nitrogen (but not peptide) bonds"/>
    <property type="evidence" value="ECO:0007669"/>
    <property type="project" value="InterPro"/>
</dbReference>
<dbReference type="InterPro" id="IPR036582">
    <property type="entry name" value="Mao_N_sf"/>
</dbReference>
<dbReference type="PANTHER" id="PTHR10587:SF125">
    <property type="entry name" value="POLYSACCHARIDE DEACETYLASE YHEN-RELATED"/>
    <property type="match status" value="1"/>
</dbReference>
<protein>
    <submittedName>
        <fullName evidence="3">Polysaccharide deacetylase</fullName>
    </submittedName>
</protein>
<dbReference type="PROSITE" id="PS51677">
    <property type="entry name" value="NODB"/>
    <property type="match status" value="1"/>
</dbReference>
<feature type="region of interest" description="Disordered" evidence="1">
    <location>
        <begin position="1"/>
        <end position="64"/>
    </location>
</feature>
<dbReference type="SUPFAM" id="SSF88713">
    <property type="entry name" value="Glycoside hydrolase/deacetylase"/>
    <property type="match status" value="1"/>
</dbReference>
<feature type="compositionally biased region" description="Low complexity" evidence="1">
    <location>
        <begin position="29"/>
        <end position="49"/>
    </location>
</feature>
<proteinExistence type="predicted"/>
<feature type="compositionally biased region" description="Low complexity" evidence="1">
    <location>
        <begin position="1"/>
        <end position="19"/>
    </location>
</feature>
<dbReference type="AlphaFoldDB" id="A0A5R9G4Q0"/>
<name>A0A5R9G4Q0_9BACL</name>
<sequence length="411" mass="45340">MPEAPAARTAEPAKQAAPARPEHEPQPKTASEPTTSEPAAEPAAEPAVEATDEPTVEPTVPVSLPTAWVDPAELFARLASGDRTGGATRDEAASPEGPSQPTVYLTFDDGPSKWTPQVLDVLKEYGVPATFFVLGEQAEAREETIRRIVREGHALGNHTYDHKYEDLYGSFASFWEQAERTNDILENITGERVSLLRAPGGTAKNFDAFYFYYLEKAGYKIHDWNVDSGDSKRRGVPASEIVANVKRTKLAHEMNVLLHDGAGHEESAKALPDIIEYFREQGYRFAALTEETKPISFKVTKPKWSRAVSEAEHARLLALVEPSRDVAILSAASEERVPLRAWAEETGATVVWDAVRETATVVVGQNRLHWNVREAAGWTTDAEGRVERIDFALELQGERLYAPKASLESLR</sequence>
<organism evidence="3 4">
    <name type="scientific">Paenibacillus antri</name>
    <dbReference type="NCBI Taxonomy" id="2582848"/>
    <lineage>
        <taxon>Bacteria</taxon>
        <taxon>Bacillati</taxon>
        <taxon>Bacillota</taxon>
        <taxon>Bacilli</taxon>
        <taxon>Bacillales</taxon>
        <taxon>Paenibacillaceae</taxon>
        <taxon>Paenibacillus</taxon>
    </lineage>
</organism>
<keyword evidence="4" id="KW-1185">Reference proteome</keyword>
<dbReference type="OrthoDB" id="258610at2"/>
<dbReference type="CDD" id="cd10944">
    <property type="entry name" value="CE4_SmPgdA_like"/>
    <property type="match status" value="1"/>
</dbReference>
<dbReference type="PANTHER" id="PTHR10587">
    <property type="entry name" value="GLYCOSYL TRANSFERASE-RELATED"/>
    <property type="match status" value="1"/>
</dbReference>
<reference evidence="3 4" key="1">
    <citation type="submission" date="2019-05" db="EMBL/GenBank/DDBJ databases">
        <authorList>
            <person name="Narsing Rao M.P."/>
            <person name="Li W.J."/>
        </authorList>
    </citation>
    <scope>NUCLEOTIDE SEQUENCE [LARGE SCALE GENOMIC DNA]</scope>
    <source>
        <strain evidence="3 4">SYSU_K30003</strain>
    </source>
</reference>
<evidence type="ECO:0000313" key="3">
    <source>
        <dbReference type="EMBL" id="TLS51342.1"/>
    </source>
</evidence>
<feature type="domain" description="NodB homology" evidence="2">
    <location>
        <begin position="101"/>
        <end position="286"/>
    </location>
</feature>
<feature type="region of interest" description="Disordered" evidence="1">
    <location>
        <begin position="82"/>
        <end position="102"/>
    </location>
</feature>
<dbReference type="GO" id="GO:0005975">
    <property type="term" value="P:carbohydrate metabolic process"/>
    <property type="evidence" value="ECO:0007669"/>
    <property type="project" value="InterPro"/>
</dbReference>
<gene>
    <name evidence="3" type="ORF">FE782_16370</name>
</gene>
<dbReference type="Proteomes" id="UP000309676">
    <property type="component" value="Unassembled WGS sequence"/>
</dbReference>
<dbReference type="InterPro" id="IPR011330">
    <property type="entry name" value="Glyco_hydro/deAcase_b/a-brl"/>
</dbReference>
<dbReference type="EMBL" id="VCIW01000010">
    <property type="protein sequence ID" value="TLS51342.1"/>
    <property type="molecule type" value="Genomic_DNA"/>
</dbReference>
<dbReference type="Pfam" id="PF01522">
    <property type="entry name" value="Polysacc_deac_1"/>
    <property type="match status" value="1"/>
</dbReference>
<accession>A0A5R9G4Q0</accession>
<evidence type="ECO:0000313" key="4">
    <source>
        <dbReference type="Proteomes" id="UP000309676"/>
    </source>
</evidence>
<dbReference type="InterPro" id="IPR050248">
    <property type="entry name" value="Polysacc_deacetylase_ArnD"/>
</dbReference>
<dbReference type="InterPro" id="IPR002509">
    <property type="entry name" value="NODB_dom"/>
</dbReference>
<evidence type="ECO:0000259" key="2">
    <source>
        <dbReference type="PROSITE" id="PS51677"/>
    </source>
</evidence>